<dbReference type="PROSITE" id="PS50294">
    <property type="entry name" value="WD_REPEATS_REGION"/>
    <property type="match status" value="4"/>
</dbReference>
<dbReference type="InterPro" id="IPR020472">
    <property type="entry name" value="WD40_PAC1"/>
</dbReference>
<dbReference type="Pfam" id="PF16755">
    <property type="entry name" value="Beta-prop_NUP159_NUP214"/>
    <property type="match status" value="1"/>
</dbReference>
<sequence length="317" mass="34612">MVMGRDLDRYKTQKKNALHEDSIWALSWPQDDRLISGSIDETVKVWKMASDSGEKMQQIEVQPISTFPGHFLGVVSVSATKDGKLCAVSSLDGRIRIWNLEERAVQRSIDPGLVETWTVCFHPSGEMLASGTQTGKINVYQTHSKEDKPEATIKSDGRFILATAYSPCGRMIAAGSNDGVVSLFDTENGNLIRKLEAHSSAVRSIAWSPDSQTVLTGSQDKSIMIHDVSAKTNAAMLPGHDSWVLSVAHNPSRPECISGGSDKKVRVWDLAQRQLSQIVEEHTDQVWAVDYNPSGTRFVSSGDDGALVVGQSLRSGS</sequence>
<feature type="repeat" description="WD" evidence="6">
    <location>
        <begin position="153"/>
        <end position="194"/>
    </location>
</feature>
<feature type="repeat" description="WD" evidence="6">
    <location>
        <begin position="67"/>
        <end position="108"/>
    </location>
</feature>
<evidence type="ECO:0000256" key="2">
    <source>
        <dbReference type="ARBA" id="ARBA00022448"/>
    </source>
</evidence>
<evidence type="ECO:0000256" key="6">
    <source>
        <dbReference type="PROSITE-ProRule" id="PRU00221"/>
    </source>
</evidence>
<reference evidence="8 10" key="1">
    <citation type="journal article" date="2012" name="Nature">
        <title>Algal genomes reveal evolutionary mosaicism and the fate of nucleomorphs.</title>
        <authorList>
            <consortium name="DOE Joint Genome Institute"/>
            <person name="Curtis B.A."/>
            <person name="Tanifuji G."/>
            <person name="Burki F."/>
            <person name="Gruber A."/>
            <person name="Irimia M."/>
            <person name="Maruyama S."/>
            <person name="Arias M.C."/>
            <person name="Ball S.G."/>
            <person name="Gile G.H."/>
            <person name="Hirakawa Y."/>
            <person name="Hopkins J.F."/>
            <person name="Kuo A."/>
            <person name="Rensing S.A."/>
            <person name="Schmutz J."/>
            <person name="Symeonidi A."/>
            <person name="Elias M."/>
            <person name="Eveleigh R.J."/>
            <person name="Herman E.K."/>
            <person name="Klute M.J."/>
            <person name="Nakayama T."/>
            <person name="Obornik M."/>
            <person name="Reyes-Prieto A."/>
            <person name="Armbrust E.V."/>
            <person name="Aves S.J."/>
            <person name="Beiko R.G."/>
            <person name="Coutinho P."/>
            <person name="Dacks J.B."/>
            <person name="Durnford D.G."/>
            <person name="Fast N.M."/>
            <person name="Green B.R."/>
            <person name="Grisdale C.J."/>
            <person name="Hempel F."/>
            <person name="Henrissat B."/>
            <person name="Hoppner M.P."/>
            <person name="Ishida K."/>
            <person name="Kim E."/>
            <person name="Koreny L."/>
            <person name="Kroth P.G."/>
            <person name="Liu Y."/>
            <person name="Malik S.B."/>
            <person name="Maier U.G."/>
            <person name="McRose D."/>
            <person name="Mock T."/>
            <person name="Neilson J.A."/>
            <person name="Onodera N.T."/>
            <person name="Poole A.M."/>
            <person name="Pritham E.J."/>
            <person name="Richards T.A."/>
            <person name="Rocap G."/>
            <person name="Roy S.W."/>
            <person name="Sarai C."/>
            <person name="Schaack S."/>
            <person name="Shirato S."/>
            <person name="Slamovits C.H."/>
            <person name="Spencer D.F."/>
            <person name="Suzuki S."/>
            <person name="Worden A.Z."/>
            <person name="Zauner S."/>
            <person name="Barry K."/>
            <person name="Bell C."/>
            <person name="Bharti A.K."/>
            <person name="Crow J.A."/>
            <person name="Grimwood J."/>
            <person name="Kramer R."/>
            <person name="Lindquist E."/>
            <person name="Lucas S."/>
            <person name="Salamov A."/>
            <person name="McFadden G.I."/>
            <person name="Lane C.E."/>
            <person name="Keeling P.J."/>
            <person name="Gray M.W."/>
            <person name="Grigoriev I.V."/>
            <person name="Archibald J.M."/>
        </authorList>
    </citation>
    <scope>NUCLEOTIDE SEQUENCE</scope>
    <source>
        <strain evidence="8 10">CCMP2712</strain>
    </source>
</reference>
<feature type="repeat" description="WD" evidence="6">
    <location>
        <begin position="237"/>
        <end position="278"/>
    </location>
</feature>
<comment type="subcellular location">
    <subcellularLocation>
        <location evidence="1">Nucleus</location>
    </subcellularLocation>
</comment>
<accession>L1J1R0</accession>
<dbReference type="KEGG" id="gtt:GUITHDRAFT_111803"/>
<proteinExistence type="predicted"/>
<evidence type="ECO:0000256" key="4">
    <source>
        <dbReference type="ARBA" id="ARBA00022737"/>
    </source>
</evidence>
<reference evidence="9" key="3">
    <citation type="submission" date="2015-06" db="UniProtKB">
        <authorList>
            <consortium name="EnsemblProtists"/>
        </authorList>
    </citation>
    <scope>IDENTIFICATION</scope>
</reference>
<dbReference type="InterPro" id="IPR015943">
    <property type="entry name" value="WD40/YVTN_repeat-like_dom_sf"/>
</dbReference>
<evidence type="ECO:0000256" key="3">
    <source>
        <dbReference type="ARBA" id="ARBA00022574"/>
    </source>
</evidence>
<organism evidence="8">
    <name type="scientific">Guillardia theta (strain CCMP2712)</name>
    <name type="common">Cryptophyte</name>
    <dbReference type="NCBI Taxonomy" id="905079"/>
    <lineage>
        <taxon>Eukaryota</taxon>
        <taxon>Cryptophyceae</taxon>
        <taxon>Pyrenomonadales</taxon>
        <taxon>Geminigeraceae</taxon>
        <taxon>Guillardia</taxon>
    </lineage>
</organism>
<dbReference type="PANTHER" id="PTHR44090:SF1">
    <property type="entry name" value="SUPERKILLER COMPLEX PROTEIN 8"/>
    <property type="match status" value="1"/>
</dbReference>
<dbReference type="PaxDb" id="55529-EKX42242"/>
<dbReference type="InterPro" id="IPR039462">
    <property type="entry name" value="Nup159/Nup146_N"/>
</dbReference>
<dbReference type="AlphaFoldDB" id="L1J1R0"/>
<name>L1J1R0_GUITC</name>
<feature type="repeat" description="WD" evidence="6">
    <location>
        <begin position="195"/>
        <end position="236"/>
    </location>
</feature>
<dbReference type="HOGENOM" id="CLU_000288_57_11_1"/>
<keyword evidence="3 6" id="KW-0853">WD repeat</keyword>
<evidence type="ECO:0000313" key="9">
    <source>
        <dbReference type="EnsemblProtists" id="EKX42242"/>
    </source>
</evidence>
<dbReference type="SMART" id="SM00320">
    <property type="entry name" value="WD40"/>
    <property type="match status" value="7"/>
</dbReference>
<dbReference type="CDD" id="cd00200">
    <property type="entry name" value="WD40"/>
    <property type="match status" value="1"/>
</dbReference>
<keyword evidence="5" id="KW-0539">Nucleus</keyword>
<evidence type="ECO:0000313" key="10">
    <source>
        <dbReference type="Proteomes" id="UP000011087"/>
    </source>
</evidence>
<dbReference type="PRINTS" id="PR00320">
    <property type="entry name" value="GPROTEINBRPT"/>
</dbReference>
<protein>
    <recommendedName>
        <fullName evidence="7">Nucleoporin Nup159/Nup146 N-terminal domain-containing protein</fullName>
    </recommendedName>
</protein>
<dbReference type="GO" id="GO:0016593">
    <property type="term" value="C:Cdc73/Paf1 complex"/>
    <property type="evidence" value="ECO:0007669"/>
    <property type="project" value="TreeGrafter"/>
</dbReference>
<feature type="domain" description="Nucleoporin Nup159/Nup146 N-terminal" evidence="7">
    <location>
        <begin position="116"/>
        <end position="237"/>
    </location>
</feature>
<keyword evidence="4" id="KW-0677">Repeat</keyword>
<reference evidence="10" key="2">
    <citation type="submission" date="2012-11" db="EMBL/GenBank/DDBJ databases">
        <authorList>
            <person name="Kuo A."/>
            <person name="Curtis B.A."/>
            <person name="Tanifuji G."/>
            <person name="Burki F."/>
            <person name="Gruber A."/>
            <person name="Irimia M."/>
            <person name="Maruyama S."/>
            <person name="Arias M.C."/>
            <person name="Ball S.G."/>
            <person name="Gile G.H."/>
            <person name="Hirakawa Y."/>
            <person name="Hopkins J.F."/>
            <person name="Rensing S.A."/>
            <person name="Schmutz J."/>
            <person name="Symeonidi A."/>
            <person name="Elias M."/>
            <person name="Eveleigh R.J."/>
            <person name="Herman E.K."/>
            <person name="Klute M.J."/>
            <person name="Nakayama T."/>
            <person name="Obornik M."/>
            <person name="Reyes-Prieto A."/>
            <person name="Armbrust E.V."/>
            <person name="Aves S.J."/>
            <person name="Beiko R.G."/>
            <person name="Coutinho P."/>
            <person name="Dacks J.B."/>
            <person name="Durnford D.G."/>
            <person name="Fast N.M."/>
            <person name="Green B.R."/>
            <person name="Grisdale C."/>
            <person name="Hempe F."/>
            <person name="Henrissat B."/>
            <person name="Hoppner M.P."/>
            <person name="Ishida K.-I."/>
            <person name="Kim E."/>
            <person name="Koreny L."/>
            <person name="Kroth P.G."/>
            <person name="Liu Y."/>
            <person name="Malik S.-B."/>
            <person name="Maier U.G."/>
            <person name="McRose D."/>
            <person name="Mock T."/>
            <person name="Neilson J.A."/>
            <person name="Onodera N.T."/>
            <person name="Poole A.M."/>
            <person name="Pritham E.J."/>
            <person name="Richards T.A."/>
            <person name="Rocap G."/>
            <person name="Roy S.W."/>
            <person name="Sarai C."/>
            <person name="Schaack S."/>
            <person name="Shirato S."/>
            <person name="Slamovits C.H."/>
            <person name="Spencer D.F."/>
            <person name="Suzuki S."/>
            <person name="Worden A.Z."/>
            <person name="Zauner S."/>
            <person name="Barry K."/>
            <person name="Bell C."/>
            <person name="Bharti A.K."/>
            <person name="Crow J.A."/>
            <person name="Grimwood J."/>
            <person name="Kramer R."/>
            <person name="Lindquist E."/>
            <person name="Lucas S."/>
            <person name="Salamov A."/>
            <person name="McFadden G.I."/>
            <person name="Lane C.E."/>
            <person name="Keeling P.J."/>
            <person name="Gray M.W."/>
            <person name="Grigoriev I.V."/>
            <person name="Archibald J.M."/>
        </authorList>
    </citation>
    <scope>NUCLEOTIDE SEQUENCE</scope>
    <source>
        <strain evidence="10">CCMP2712</strain>
    </source>
</reference>
<dbReference type="Gene3D" id="2.130.10.10">
    <property type="entry name" value="YVTN repeat-like/Quinoprotein amine dehydrogenase"/>
    <property type="match status" value="1"/>
</dbReference>
<dbReference type="EMBL" id="JH993018">
    <property type="protein sequence ID" value="EKX42242.1"/>
    <property type="molecule type" value="Genomic_DNA"/>
</dbReference>
<dbReference type="Pfam" id="PF00400">
    <property type="entry name" value="WD40"/>
    <property type="match status" value="3"/>
</dbReference>
<evidence type="ECO:0000259" key="7">
    <source>
        <dbReference type="Pfam" id="PF16755"/>
    </source>
</evidence>
<evidence type="ECO:0000313" key="8">
    <source>
        <dbReference type="EMBL" id="EKX42242.1"/>
    </source>
</evidence>
<dbReference type="GeneID" id="17298928"/>
<dbReference type="PROSITE" id="PS50082">
    <property type="entry name" value="WD_REPEATS_2"/>
    <property type="match status" value="6"/>
</dbReference>
<evidence type="ECO:0000256" key="1">
    <source>
        <dbReference type="ARBA" id="ARBA00004123"/>
    </source>
</evidence>
<evidence type="ECO:0000256" key="5">
    <source>
        <dbReference type="ARBA" id="ARBA00023242"/>
    </source>
</evidence>
<dbReference type="SUPFAM" id="SSF50978">
    <property type="entry name" value="WD40 repeat-like"/>
    <property type="match status" value="1"/>
</dbReference>
<keyword evidence="10" id="KW-1185">Reference proteome</keyword>
<dbReference type="InterPro" id="IPR019775">
    <property type="entry name" value="WD40_repeat_CS"/>
</dbReference>
<feature type="repeat" description="WD" evidence="6">
    <location>
        <begin position="279"/>
        <end position="309"/>
    </location>
</feature>
<dbReference type="InterPro" id="IPR036322">
    <property type="entry name" value="WD40_repeat_dom_sf"/>
</dbReference>
<dbReference type="OrthoDB" id="17410at2759"/>
<dbReference type="InterPro" id="IPR001680">
    <property type="entry name" value="WD40_rpt"/>
</dbReference>
<dbReference type="RefSeq" id="XP_005829222.1">
    <property type="nucleotide sequence ID" value="XM_005829165.1"/>
</dbReference>
<keyword evidence="2" id="KW-0813">Transport</keyword>
<dbReference type="eggNOG" id="KOG4155">
    <property type="taxonomic scope" value="Eukaryota"/>
</dbReference>
<feature type="repeat" description="WD" evidence="6">
    <location>
        <begin position="16"/>
        <end position="56"/>
    </location>
</feature>
<dbReference type="InterPro" id="IPR051510">
    <property type="entry name" value="SKI8"/>
</dbReference>
<dbReference type="PROSITE" id="PS00678">
    <property type="entry name" value="WD_REPEATS_1"/>
    <property type="match status" value="1"/>
</dbReference>
<gene>
    <name evidence="8" type="ORF">GUITHDRAFT_111803</name>
</gene>
<dbReference type="EnsemblProtists" id="EKX42242">
    <property type="protein sequence ID" value="EKX42242"/>
    <property type="gene ID" value="GUITHDRAFT_111803"/>
</dbReference>
<dbReference type="PANTHER" id="PTHR44090">
    <property type="entry name" value="WD REPEAT-CONTAINING PROTEIN 61"/>
    <property type="match status" value="1"/>
</dbReference>
<dbReference type="STRING" id="905079.L1J1R0"/>
<dbReference type="Proteomes" id="UP000011087">
    <property type="component" value="Unassembled WGS sequence"/>
</dbReference>
<dbReference type="OMA" id="LDSSMCL"/>